<dbReference type="OrthoDB" id="6356519at2759"/>
<protein>
    <recommendedName>
        <fullName evidence="10">G-protein coupled receptors family 1 profile domain-containing protein</fullName>
    </recommendedName>
</protein>
<dbReference type="EMBL" id="LR908418">
    <property type="protein sequence ID" value="CAD7254307.1"/>
    <property type="molecule type" value="Genomic_DNA"/>
</dbReference>
<comment type="subcellular location">
    <subcellularLocation>
        <location evidence="1">Membrane</location>
    </subcellularLocation>
</comment>
<dbReference type="Proteomes" id="UP000677054">
    <property type="component" value="Unassembled WGS sequence"/>
</dbReference>
<evidence type="ECO:0000256" key="7">
    <source>
        <dbReference type="ARBA" id="ARBA00023136"/>
    </source>
</evidence>
<dbReference type="GO" id="GO:0009755">
    <property type="term" value="P:hormone-mediated signaling pathway"/>
    <property type="evidence" value="ECO:0007669"/>
    <property type="project" value="TreeGrafter"/>
</dbReference>
<dbReference type="Gene3D" id="1.20.1070.10">
    <property type="entry name" value="Rhodopsin 7-helix transmembrane proteins"/>
    <property type="match status" value="1"/>
</dbReference>
<dbReference type="PRINTS" id="PR00237">
    <property type="entry name" value="GPCRRHODOPSN"/>
</dbReference>
<feature type="region of interest" description="Disordered" evidence="8">
    <location>
        <begin position="144"/>
        <end position="175"/>
    </location>
</feature>
<dbReference type="EMBL" id="CAJPEV010008900">
    <property type="protein sequence ID" value="CAG0905466.1"/>
    <property type="molecule type" value="Genomic_DNA"/>
</dbReference>
<evidence type="ECO:0000256" key="8">
    <source>
        <dbReference type="SAM" id="MobiDB-lite"/>
    </source>
</evidence>
<accession>A0A7R9FTJ0</accession>
<dbReference type="PROSITE" id="PS50262">
    <property type="entry name" value="G_PROTEIN_RECEP_F1_2"/>
    <property type="match status" value="1"/>
</dbReference>
<comment type="similarity">
    <text evidence="2">Belongs to the G-protein coupled receptor 1 family.</text>
</comment>
<gene>
    <name evidence="11" type="ORF">DSTB1V02_LOCUS14053</name>
</gene>
<keyword evidence="12" id="KW-1185">Reference proteome</keyword>
<evidence type="ECO:0000256" key="2">
    <source>
        <dbReference type="ARBA" id="ARBA00010663"/>
    </source>
</evidence>
<dbReference type="Pfam" id="PF00001">
    <property type="entry name" value="7tm_1"/>
    <property type="match status" value="1"/>
</dbReference>
<dbReference type="SUPFAM" id="SSF81321">
    <property type="entry name" value="Family A G protein-coupled receptor-like"/>
    <property type="match status" value="1"/>
</dbReference>
<evidence type="ECO:0000256" key="5">
    <source>
        <dbReference type="ARBA" id="ARBA00022737"/>
    </source>
</evidence>
<evidence type="ECO:0000256" key="1">
    <source>
        <dbReference type="ARBA" id="ARBA00004370"/>
    </source>
</evidence>
<feature type="transmembrane region" description="Helical" evidence="9">
    <location>
        <begin position="64"/>
        <end position="86"/>
    </location>
</feature>
<evidence type="ECO:0000256" key="6">
    <source>
        <dbReference type="ARBA" id="ARBA00022989"/>
    </source>
</evidence>
<evidence type="ECO:0000313" key="11">
    <source>
        <dbReference type="EMBL" id="CAD7254307.1"/>
    </source>
</evidence>
<keyword evidence="5" id="KW-0677">Repeat</keyword>
<keyword evidence="7 9" id="KW-0472">Membrane</keyword>
<feature type="compositionally biased region" description="Polar residues" evidence="8">
    <location>
        <begin position="153"/>
        <end position="169"/>
    </location>
</feature>
<feature type="compositionally biased region" description="Low complexity" evidence="8">
    <location>
        <begin position="215"/>
        <end position="231"/>
    </location>
</feature>
<dbReference type="GO" id="GO:0005886">
    <property type="term" value="C:plasma membrane"/>
    <property type="evidence" value="ECO:0007669"/>
    <property type="project" value="TreeGrafter"/>
</dbReference>
<dbReference type="GO" id="GO:0016500">
    <property type="term" value="F:protein-hormone receptor activity"/>
    <property type="evidence" value="ECO:0007669"/>
    <property type="project" value="InterPro"/>
</dbReference>
<feature type="compositionally biased region" description="Acidic residues" evidence="8">
    <location>
        <begin position="262"/>
        <end position="271"/>
    </location>
</feature>
<dbReference type="InterPro" id="IPR017452">
    <property type="entry name" value="GPCR_Rhodpsn_7TM"/>
</dbReference>
<reference evidence="11" key="1">
    <citation type="submission" date="2020-11" db="EMBL/GenBank/DDBJ databases">
        <authorList>
            <person name="Tran Van P."/>
        </authorList>
    </citation>
    <scope>NUCLEOTIDE SEQUENCE</scope>
</reference>
<feature type="region of interest" description="Disordered" evidence="8">
    <location>
        <begin position="213"/>
        <end position="271"/>
    </location>
</feature>
<proteinExistence type="inferred from homology"/>
<name>A0A7R9FTJ0_9CRUS</name>
<keyword evidence="4 9" id="KW-0812">Transmembrane</keyword>
<evidence type="ECO:0000256" key="9">
    <source>
        <dbReference type="SAM" id="Phobius"/>
    </source>
</evidence>
<evidence type="ECO:0000256" key="4">
    <source>
        <dbReference type="ARBA" id="ARBA00022692"/>
    </source>
</evidence>
<organism evidence="11">
    <name type="scientific">Darwinula stevensoni</name>
    <dbReference type="NCBI Taxonomy" id="69355"/>
    <lineage>
        <taxon>Eukaryota</taxon>
        <taxon>Metazoa</taxon>
        <taxon>Ecdysozoa</taxon>
        <taxon>Arthropoda</taxon>
        <taxon>Crustacea</taxon>
        <taxon>Oligostraca</taxon>
        <taxon>Ostracoda</taxon>
        <taxon>Podocopa</taxon>
        <taxon>Podocopida</taxon>
        <taxon>Darwinulocopina</taxon>
        <taxon>Darwinuloidea</taxon>
        <taxon>Darwinulidae</taxon>
        <taxon>Darwinula</taxon>
    </lineage>
</organism>
<evidence type="ECO:0000259" key="10">
    <source>
        <dbReference type="PROSITE" id="PS50262"/>
    </source>
</evidence>
<feature type="domain" description="G-protein coupled receptors family 1 profile" evidence="10">
    <location>
        <begin position="1"/>
        <end position="115"/>
    </location>
</feature>
<dbReference type="GO" id="GO:0007189">
    <property type="term" value="P:adenylate cyclase-activating G protein-coupled receptor signaling pathway"/>
    <property type="evidence" value="ECO:0007669"/>
    <property type="project" value="TreeGrafter"/>
</dbReference>
<dbReference type="InterPro" id="IPR002131">
    <property type="entry name" value="Gphrmn_rcpt_fam"/>
</dbReference>
<feature type="transmembrane region" description="Helical" evidence="9">
    <location>
        <begin position="98"/>
        <end position="118"/>
    </location>
</feature>
<dbReference type="InterPro" id="IPR000276">
    <property type="entry name" value="GPCR_Rhodpsn"/>
</dbReference>
<keyword evidence="3" id="KW-0433">Leucine-rich repeat</keyword>
<dbReference type="PANTHER" id="PTHR24372:SF74">
    <property type="entry name" value="LP13728P"/>
    <property type="match status" value="1"/>
</dbReference>
<feature type="transmembrane region" description="Helical" evidence="9">
    <location>
        <begin position="6"/>
        <end position="31"/>
    </location>
</feature>
<sequence length="271" mass="29036">METGTLAGQIYLLTLLIFNGSAFIFICFCYAKMYATIRAARSGGNRAPATQSTRNDLQIAKRMSLLVFTDFLCWAPIAFFGLTALMGKPLLSVSHAKVLLVFFYPINATANPYMYAIVTKQYRSDLYALLRRCGGGGWLGRCRNRRADDKRSTPNATATNSLRRTNVITRQGGGCRGGMSTTSNMTIFVEVNGAKIVTASTVTGSAEEQRLRAVGSCSESSSGGSRTSRGSPHPLRSSSCASRPLCKALPVGDPEPGVDSGADSDDEISPT</sequence>
<dbReference type="GO" id="GO:0008528">
    <property type="term" value="F:G protein-coupled peptide receptor activity"/>
    <property type="evidence" value="ECO:0007669"/>
    <property type="project" value="TreeGrafter"/>
</dbReference>
<dbReference type="PRINTS" id="PR00373">
    <property type="entry name" value="GLYCHORMONER"/>
</dbReference>
<keyword evidence="6 9" id="KW-1133">Transmembrane helix</keyword>
<dbReference type="AlphaFoldDB" id="A0A7R9FTJ0"/>
<dbReference type="PANTHER" id="PTHR24372">
    <property type="entry name" value="GLYCOPROTEIN HORMONE RECEPTOR"/>
    <property type="match status" value="1"/>
</dbReference>
<evidence type="ECO:0000256" key="3">
    <source>
        <dbReference type="ARBA" id="ARBA00022614"/>
    </source>
</evidence>
<evidence type="ECO:0000313" key="12">
    <source>
        <dbReference type="Proteomes" id="UP000677054"/>
    </source>
</evidence>